<evidence type="ECO:0000259" key="1">
    <source>
        <dbReference type="PROSITE" id="PS51746"/>
    </source>
</evidence>
<comment type="caution">
    <text evidence="2">The sequence shown here is derived from an EMBL/GenBank/DDBJ whole genome shotgun (WGS) entry which is preliminary data.</text>
</comment>
<dbReference type="AlphaFoldDB" id="A0A4R6UVJ2"/>
<dbReference type="PANTHER" id="PTHR13832:SF827">
    <property type="entry name" value="PROTEIN PHOSPHATASE 1L"/>
    <property type="match status" value="1"/>
</dbReference>
<dbReference type="NCBIfam" id="NF033484">
    <property type="entry name" value="Stp1_PP2C_phos"/>
    <property type="match status" value="1"/>
</dbReference>
<name>A0A4R6UVJ2_9GAMM</name>
<evidence type="ECO:0000313" key="3">
    <source>
        <dbReference type="Proteomes" id="UP000295375"/>
    </source>
</evidence>
<feature type="domain" description="PPM-type phosphatase" evidence="1">
    <location>
        <begin position="7"/>
        <end position="247"/>
    </location>
</feature>
<keyword evidence="3" id="KW-1185">Reference proteome</keyword>
<dbReference type="Gene3D" id="3.60.40.10">
    <property type="entry name" value="PPM-type phosphatase domain"/>
    <property type="match status" value="1"/>
</dbReference>
<dbReference type="Pfam" id="PF13672">
    <property type="entry name" value="PP2C_2"/>
    <property type="match status" value="1"/>
</dbReference>
<evidence type="ECO:0000313" key="2">
    <source>
        <dbReference type="EMBL" id="TDQ49465.1"/>
    </source>
</evidence>
<dbReference type="CDD" id="cd00143">
    <property type="entry name" value="PP2Cc"/>
    <property type="match status" value="1"/>
</dbReference>
<dbReference type="SUPFAM" id="SSF81606">
    <property type="entry name" value="PP2C-like"/>
    <property type="match status" value="1"/>
</dbReference>
<dbReference type="InterPro" id="IPR036457">
    <property type="entry name" value="PPM-type-like_dom_sf"/>
</dbReference>
<dbReference type="InterPro" id="IPR001932">
    <property type="entry name" value="PPM-type_phosphatase-like_dom"/>
</dbReference>
<dbReference type="SMART" id="SM00331">
    <property type="entry name" value="PP2C_SIG"/>
    <property type="match status" value="1"/>
</dbReference>
<dbReference type="PROSITE" id="PS51746">
    <property type="entry name" value="PPM_2"/>
    <property type="match status" value="1"/>
</dbReference>
<dbReference type="EMBL" id="SNYM01000004">
    <property type="protein sequence ID" value="TDQ49465.1"/>
    <property type="molecule type" value="Genomic_DNA"/>
</dbReference>
<dbReference type="SMART" id="SM00332">
    <property type="entry name" value="PP2Cc"/>
    <property type="match status" value="1"/>
</dbReference>
<organism evidence="2 3">
    <name type="scientific">Permianibacter aggregans</name>
    <dbReference type="NCBI Taxonomy" id="1510150"/>
    <lineage>
        <taxon>Bacteria</taxon>
        <taxon>Pseudomonadati</taxon>
        <taxon>Pseudomonadota</taxon>
        <taxon>Gammaproteobacteria</taxon>
        <taxon>Pseudomonadales</taxon>
        <taxon>Pseudomonadaceae</taxon>
        <taxon>Permianibacter</taxon>
    </lineage>
</organism>
<dbReference type="GO" id="GO:0004722">
    <property type="term" value="F:protein serine/threonine phosphatase activity"/>
    <property type="evidence" value="ECO:0007669"/>
    <property type="project" value="InterPro"/>
</dbReference>
<dbReference type="Proteomes" id="UP000295375">
    <property type="component" value="Unassembled WGS sequence"/>
</dbReference>
<accession>A0A4R6UVJ2</accession>
<dbReference type="PANTHER" id="PTHR13832">
    <property type="entry name" value="PROTEIN PHOSPHATASE 2C"/>
    <property type="match status" value="1"/>
</dbReference>
<gene>
    <name evidence="2" type="ORF">EV696_104170</name>
</gene>
<reference evidence="2 3" key="1">
    <citation type="submission" date="2019-03" db="EMBL/GenBank/DDBJ databases">
        <title>Genomic Encyclopedia of Type Strains, Phase IV (KMG-IV): sequencing the most valuable type-strain genomes for metagenomic binning, comparative biology and taxonomic classification.</title>
        <authorList>
            <person name="Goeker M."/>
        </authorList>
    </citation>
    <scope>NUCLEOTIDE SEQUENCE [LARGE SCALE GENOMIC DNA]</scope>
    <source>
        <strain evidence="2 3">DSM 103792</strain>
    </source>
</reference>
<dbReference type="InterPro" id="IPR015655">
    <property type="entry name" value="PP2C"/>
</dbReference>
<sequence length="272" mass="29748">MPPLVVQGHAMTDTGRVRPHNEDCVYLDERLRYAVLADGMGGANAGEVASALAVDCFRAALEELSDADFASRKTVLDTLHHAIEDAHAQILDQARENPACAGMGATVVAAAIVNQHLLFVHAGDSRLYRFRNGKLEQLTRDHSLVQQQFELGLIRSEERRTSPQKHIITHALGVDLGSDIAWDETELQAGDQILLCSDGLTDMLDDDGIATLLATGETSLSEKTETLVAQANANGGRDNISVVLLRISHDTGTDELSFFQRQWQKLIQKSKR</sequence>
<proteinExistence type="predicted"/>
<protein>
    <submittedName>
        <fullName evidence="2">Protein phosphatase</fullName>
    </submittedName>
</protein>
<dbReference type="RefSeq" id="WP_198325114.1">
    <property type="nucleotide sequence ID" value="NZ_CP037953.1"/>
</dbReference>